<comment type="similarity">
    <text evidence="2">Belongs to the fungal hydrophobin family.</text>
</comment>
<protein>
    <recommendedName>
        <fullName evidence="2">Hydrophobin</fullName>
    </recommendedName>
</protein>
<dbReference type="KEGG" id="ptkz:JDV02_007281"/>
<dbReference type="GeneID" id="72069229"/>
<dbReference type="GO" id="GO:0005199">
    <property type="term" value="F:structural constituent of cell wall"/>
    <property type="evidence" value="ECO:0007669"/>
    <property type="project" value="InterPro"/>
</dbReference>
<sequence>MRFITAVIALAAAAAAAPEVKKFPPMHEISVSEANDACGNNMELNCCNKESDQAAGHGDVSKNPGVVGGVLDGLSLFDQCSQLSVAALIGVQDLLKAHCVGKAACCQRSPSNAAGGLVNLALPCIALNSLIM</sequence>
<keyword evidence="1 2" id="KW-1015">Disulfide bond</keyword>
<organism evidence="3 4">
    <name type="scientific">Purpureocillium takamizusanense</name>
    <dbReference type="NCBI Taxonomy" id="2060973"/>
    <lineage>
        <taxon>Eukaryota</taxon>
        <taxon>Fungi</taxon>
        <taxon>Dikarya</taxon>
        <taxon>Ascomycota</taxon>
        <taxon>Pezizomycotina</taxon>
        <taxon>Sordariomycetes</taxon>
        <taxon>Hypocreomycetidae</taxon>
        <taxon>Hypocreales</taxon>
        <taxon>Ophiocordycipitaceae</taxon>
        <taxon>Purpureocillium</taxon>
    </lineage>
</organism>
<feature type="chain" id="PRO_5040540626" description="Hydrophobin" evidence="2">
    <location>
        <begin position="17"/>
        <end position="132"/>
    </location>
</feature>
<gene>
    <name evidence="3" type="ORF">JDV02_007281</name>
</gene>
<evidence type="ECO:0000313" key="3">
    <source>
        <dbReference type="EMBL" id="UNI21279.1"/>
    </source>
</evidence>
<dbReference type="InterPro" id="IPR001338">
    <property type="entry name" value="Class_I_Hydrophobin"/>
</dbReference>
<keyword evidence="4" id="KW-1185">Reference proteome</keyword>
<keyword evidence="2" id="KW-0732">Signal</keyword>
<dbReference type="GO" id="GO:0009277">
    <property type="term" value="C:fungal-type cell wall"/>
    <property type="evidence" value="ECO:0007669"/>
    <property type="project" value="InterPro"/>
</dbReference>
<dbReference type="OrthoDB" id="4225815at2759"/>
<dbReference type="Proteomes" id="UP000829364">
    <property type="component" value="Chromosome 6"/>
</dbReference>
<dbReference type="Pfam" id="PF01185">
    <property type="entry name" value="Hydrophobin"/>
    <property type="match status" value="1"/>
</dbReference>
<keyword evidence="2" id="KW-0134">Cell wall</keyword>
<dbReference type="RefSeq" id="XP_047844760.1">
    <property type="nucleotide sequence ID" value="XM_047988762.1"/>
</dbReference>
<evidence type="ECO:0000256" key="2">
    <source>
        <dbReference type="RuleBase" id="RU365009"/>
    </source>
</evidence>
<dbReference type="SMART" id="SM00075">
    <property type="entry name" value="HYDRO"/>
    <property type="match status" value="1"/>
</dbReference>
<name>A0A9Q8QHZ7_9HYPO</name>
<evidence type="ECO:0000313" key="4">
    <source>
        <dbReference type="Proteomes" id="UP000829364"/>
    </source>
</evidence>
<keyword evidence="2" id="KW-0964">Secreted</keyword>
<proteinExistence type="inferred from homology"/>
<dbReference type="EMBL" id="CP086359">
    <property type="protein sequence ID" value="UNI21279.1"/>
    <property type="molecule type" value="Genomic_DNA"/>
</dbReference>
<accession>A0A9Q8QHZ7</accession>
<reference evidence="3" key="1">
    <citation type="submission" date="2021-11" db="EMBL/GenBank/DDBJ databases">
        <title>Purpureocillium_takamizusanense_genome.</title>
        <authorList>
            <person name="Nguyen N.-H."/>
        </authorList>
    </citation>
    <scope>NUCLEOTIDE SEQUENCE</scope>
    <source>
        <strain evidence="3">PT3</strain>
    </source>
</reference>
<evidence type="ECO:0000256" key="1">
    <source>
        <dbReference type="ARBA" id="ARBA00023157"/>
    </source>
</evidence>
<dbReference type="AlphaFoldDB" id="A0A9Q8QHZ7"/>
<feature type="signal peptide" evidence="2">
    <location>
        <begin position="1"/>
        <end position="16"/>
    </location>
</feature>
<comment type="subcellular location">
    <subcellularLocation>
        <location evidence="2">Secreted</location>
        <location evidence="2">Cell wall</location>
    </subcellularLocation>
</comment>